<dbReference type="AlphaFoldDB" id="A0A135YYT6"/>
<name>A0A135YYT6_9FIRM</name>
<dbReference type="EMBL" id="LSQZ01000005">
    <property type="protein sequence ID" value="KXI14547.1"/>
    <property type="molecule type" value="Genomic_DNA"/>
</dbReference>
<sequence>MKRNYKEIYKSITLDGFFSEYLPPCFKLDELMFKNPPKYDCDLIQPYSFTMSRFNTNDSRRTIFIPEIGAYAVLNEYIKNNQILEEITGFIDSNQFSFSKIIMEDGSIRKHEQVYGEEITEGEKINSQYIDNVVKKLILSAGAKKVLKLDIANCFSSFYTHYIPAIILGYEKAEENYKKNLRGEQVEETYKKYSKLDEIIRKQNKNQTNGLLVGPIISKIIVEGLLSRIDIELRNKGLLFTRYVDDYEVYLFDDNEDYVKSIFISVLKKYGLNLNFEKVEILDFPYYTVNNFDKIIEFYSGDKVEDYDLMQLFNDFFEIEKSGTKGAIRYLLKCLENEPINVGNKDLFDSYILTIMSNNSRSLTKACSLLIKNKMGSKVNEKHVEHIKSMIVINVKKDYDLEVIWLLYVLIETNNIVKDDSVVNIILESDNEIAKIMLLRKNLISNVEIIKQEAKSWILNYELFASDFIDIDELCEIIPLNRNKIIYEKLKEQDLHFCY</sequence>
<accession>A0A135YYT6</accession>
<dbReference type="PATRIC" id="fig|1261.5.peg.181"/>
<gene>
    <name evidence="1" type="ORF">HMPREF3195_00177</name>
</gene>
<dbReference type="CDD" id="cd01646">
    <property type="entry name" value="RT_Bac_retron_I"/>
    <property type="match status" value="1"/>
</dbReference>
<evidence type="ECO:0000313" key="2">
    <source>
        <dbReference type="Proteomes" id="UP000070326"/>
    </source>
</evidence>
<comment type="caution">
    <text evidence="1">The sequence shown here is derived from an EMBL/GenBank/DDBJ whole genome shotgun (WGS) entry which is preliminary data.</text>
</comment>
<dbReference type="STRING" id="1261.HMPREF3195_00177"/>
<protein>
    <submittedName>
        <fullName evidence="1">Uncharacterized protein</fullName>
    </submittedName>
</protein>
<evidence type="ECO:0000313" key="1">
    <source>
        <dbReference type="EMBL" id="KXI14547.1"/>
    </source>
</evidence>
<dbReference type="RefSeq" id="WP_021934690.1">
    <property type="nucleotide sequence ID" value="NZ_JADMXM010000001.1"/>
</dbReference>
<reference evidence="1 2" key="1">
    <citation type="submission" date="2016-02" db="EMBL/GenBank/DDBJ databases">
        <authorList>
            <person name="Wen L."/>
            <person name="He K."/>
            <person name="Yang H."/>
        </authorList>
    </citation>
    <scope>NUCLEOTIDE SEQUENCE [LARGE SCALE GENOMIC DNA]</scope>
    <source>
        <strain evidence="1 2">MJR8628A</strain>
    </source>
</reference>
<proteinExistence type="predicted"/>
<dbReference type="Proteomes" id="UP000070326">
    <property type="component" value="Unassembled WGS sequence"/>
</dbReference>
<organism evidence="1 2">
    <name type="scientific">Peptostreptococcus anaerobius</name>
    <dbReference type="NCBI Taxonomy" id="1261"/>
    <lineage>
        <taxon>Bacteria</taxon>
        <taxon>Bacillati</taxon>
        <taxon>Bacillota</taxon>
        <taxon>Clostridia</taxon>
        <taxon>Peptostreptococcales</taxon>
        <taxon>Peptostreptococcaceae</taxon>
        <taxon>Peptostreptococcus</taxon>
    </lineage>
</organism>